<evidence type="ECO:0000313" key="2">
    <source>
        <dbReference type="Proteomes" id="UP001500456"/>
    </source>
</evidence>
<protein>
    <recommendedName>
        <fullName evidence="3">Minor tail protein</fullName>
    </recommendedName>
</protein>
<name>A0ABP7S4V9_9ACTN</name>
<evidence type="ECO:0000313" key="1">
    <source>
        <dbReference type="EMBL" id="GAA4006808.1"/>
    </source>
</evidence>
<comment type="caution">
    <text evidence="1">The sequence shown here is derived from an EMBL/GenBank/DDBJ whole genome shotgun (WGS) entry which is preliminary data.</text>
</comment>
<proteinExistence type="predicted"/>
<reference evidence="2" key="1">
    <citation type="journal article" date="2019" name="Int. J. Syst. Evol. Microbiol.">
        <title>The Global Catalogue of Microorganisms (GCM) 10K type strain sequencing project: providing services to taxonomists for standard genome sequencing and annotation.</title>
        <authorList>
            <consortium name="The Broad Institute Genomics Platform"/>
            <consortium name="The Broad Institute Genome Sequencing Center for Infectious Disease"/>
            <person name="Wu L."/>
            <person name="Ma J."/>
        </authorList>
    </citation>
    <scope>NUCLEOTIDE SEQUENCE [LARGE SCALE GENOMIC DNA]</scope>
    <source>
        <strain evidence="2">JCM 16924</strain>
    </source>
</reference>
<accession>A0ABP7S4V9</accession>
<keyword evidence="2" id="KW-1185">Reference proteome</keyword>
<sequence>MNLRSSWVAETGQTREDTRLTQLGATTPSNPVGVRSGILPGSYSGQHRVSGFWMEGGAGTMKATVYEGRAVIQAENNQGAYPVTLPESLSLTFADGDASNARIDLVVLRIYDDLYDDSGFTKAAVEIIKGTPSATPVDPPLPDIALPIYRVTVRAGVSAGTGGVNWNNDAEDLRTSVVALGGILPAYGDTGNGAYPGQYRDSGGTLQRWDGSAWVSYPSALGGIAPAGAVTTASYTGQYRDSSSGLLQRWNGTTWVSYQPVPSWVDYTPVWGAENGPAPTIGNGTLAGSYMKISTVVHVRIYLKIGSTTNLSAQDANANWTFSLPTAPVATPAWKLDGRVLNAEAFDSSESLLHQGSALLAATNGGIVRSVRDALATNTGLWDRSLPFAWALGDVLSIHGTYEAASPS</sequence>
<organism evidence="1 2">
    <name type="scientific">Streptomyces plumbiresistens</name>
    <dbReference type="NCBI Taxonomy" id="511811"/>
    <lineage>
        <taxon>Bacteria</taxon>
        <taxon>Bacillati</taxon>
        <taxon>Actinomycetota</taxon>
        <taxon>Actinomycetes</taxon>
        <taxon>Kitasatosporales</taxon>
        <taxon>Streptomycetaceae</taxon>
        <taxon>Streptomyces</taxon>
    </lineage>
</organism>
<dbReference type="EMBL" id="BAAAZX010000016">
    <property type="protein sequence ID" value="GAA4006808.1"/>
    <property type="molecule type" value="Genomic_DNA"/>
</dbReference>
<evidence type="ECO:0008006" key="3">
    <source>
        <dbReference type="Google" id="ProtNLM"/>
    </source>
</evidence>
<dbReference type="Proteomes" id="UP001500456">
    <property type="component" value="Unassembled WGS sequence"/>
</dbReference>
<gene>
    <name evidence="1" type="ORF">GCM10022232_53410</name>
</gene>
<dbReference type="RefSeq" id="WP_345566711.1">
    <property type="nucleotide sequence ID" value="NZ_BAAAZX010000016.1"/>
</dbReference>